<name>A0A060HHD7_9ARCH</name>
<accession>A0A060HHD7</accession>
<reference evidence="3 4" key="1">
    <citation type="journal article" date="2014" name="Int. J. Syst. Evol. Microbiol.">
        <title>Nitrososphaera viennensis gen. nov., sp. nov., an aerobic and mesophilic, ammonia-oxidizing archaeon from soil and a member of the archaeal phylum Thaumarchaeota.</title>
        <authorList>
            <person name="Stieglmeier M."/>
            <person name="Klingl A."/>
            <person name="Alves R.J."/>
            <person name="Rittmann S.K."/>
            <person name="Melcher M."/>
            <person name="Leisch N."/>
            <person name="Schleper C."/>
        </authorList>
    </citation>
    <scope>NUCLEOTIDE SEQUENCE [LARGE SCALE GENOMIC DNA]</scope>
    <source>
        <strain evidence="3">EN76</strain>
    </source>
</reference>
<keyword evidence="4" id="KW-1185">Reference proteome</keyword>
<dbReference type="PROSITE" id="PS50157">
    <property type="entry name" value="ZINC_FINGER_C2H2_2"/>
    <property type="match status" value="1"/>
</dbReference>
<dbReference type="KEGG" id="nvn:NVIE_007500"/>
<evidence type="ECO:0000313" key="3">
    <source>
        <dbReference type="EMBL" id="AIC14963.1"/>
    </source>
</evidence>
<gene>
    <name evidence="3" type="ORF">NVIE_007500</name>
</gene>
<protein>
    <recommendedName>
        <fullName evidence="2">C2H2-type domain-containing protein</fullName>
    </recommendedName>
</protein>
<sequence length="179" mass="20590">MVVDYQFLEVLCEQILGKGASIRWAGVVNDNGIILNSKRRPGLLPLLTQEENEEYVISAISRHKTRTKFETKIGKLRYAFGKYEGLNRATIPITTHHYLLLTFDKDEKNFDSIIMEKILPLVENNISQFVESPMEKCPASEYESGTFRCTTCAEEFLTKEDADKHNHETHKQESVYANE</sequence>
<dbReference type="Proteomes" id="UP000027093">
    <property type="component" value="Chromosome"/>
</dbReference>
<evidence type="ECO:0000256" key="1">
    <source>
        <dbReference type="SAM" id="MobiDB-lite"/>
    </source>
</evidence>
<feature type="region of interest" description="Disordered" evidence="1">
    <location>
        <begin position="160"/>
        <end position="179"/>
    </location>
</feature>
<evidence type="ECO:0000313" key="4">
    <source>
        <dbReference type="Proteomes" id="UP000027093"/>
    </source>
</evidence>
<dbReference type="PROSITE" id="PS00028">
    <property type="entry name" value="ZINC_FINGER_C2H2_1"/>
    <property type="match status" value="1"/>
</dbReference>
<feature type="domain" description="C2H2-type" evidence="2">
    <location>
        <begin position="147"/>
        <end position="175"/>
    </location>
</feature>
<dbReference type="STRING" id="926571.NVIE_007500"/>
<dbReference type="EMBL" id="CP007536">
    <property type="protein sequence ID" value="AIC14963.1"/>
    <property type="molecule type" value="Genomic_DNA"/>
</dbReference>
<dbReference type="InterPro" id="IPR013087">
    <property type="entry name" value="Znf_C2H2_type"/>
</dbReference>
<feature type="compositionally biased region" description="Basic and acidic residues" evidence="1">
    <location>
        <begin position="160"/>
        <end position="173"/>
    </location>
</feature>
<evidence type="ECO:0000259" key="2">
    <source>
        <dbReference type="PROSITE" id="PS50157"/>
    </source>
</evidence>
<proteinExistence type="predicted"/>
<organism evidence="3 4">
    <name type="scientific">Nitrososphaera viennensis EN76</name>
    <dbReference type="NCBI Taxonomy" id="926571"/>
    <lineage>
        <taxon>Archaea</taxon>
        <taxon>Nitrososphaerota</taxon>
        <taxon>Nitrososphaeria</taxon>
        <taxon>Nitrososphaerales</taxon>
        <taxon>Nitrososphaeraceae</taxon>
        <taxon>Nitrososphaera</taxon>
    </lineage>
</organism>
<dbReference type="AlphaFoldDB" id="A0A060HHD7"/>
<dbReference type="HOGENOM" id="CLU_128582_1_0_2"/>